<evidence type="ECO:0000259" key="3">
    <source>
        <dbReference type="Pfam" id="PF20249"/>
    </source>
</evidence>
<keyword evidence="5" id="KW-1185">Reference proteome</keyword>
<feature type="compositionally biased region" description="Basic and acidic residues" evidence="1">
    <location>
        <begin position="1"/>
        <end position="23"/>
    </location>
</feature>
<dbReference type="CDD" id="cd20707">
    <property type="entry name" value="MIX_III"/>
    <property type="match status" value="1"/>
</dbReference>
<organism evidence="4 5">
    <name type="scientific">Acinetobacter bereziniae LMG 1003 = CIP 70.12</name>
    <dbReference type="NCBI Taxonomy" id="981324"/>
    <lineage>
        <taxon>Bacteria</taxon>
        <taxon>Pseudomonadati</taxon>
        <taxon>Pseudomonadota</taxon>
        <taxon>Gammaproteobacteria</taxon>
        <taxon>Moraxellales</taxon>
        <taxon>Moraxellaceae</taxon>
        <taxon>Acinetobacter</taxon>
    </lineage>
</organism>
<keyword evidence="2" id="KW-0812">Transmembrane</keyword>
<dbReference type="HOGENOM" id="CLU_013684_0_0_6"/>
<accession>N9EU47</accession>
<dbReference type="NCBIfam" id="NF041559">
    <property type="entry name" value="BTH_I2691_fam"/>
    <property type="match status" value="1"/>
</dbReference>
<dbReference type="AlphaFoldDB" id="N9EU47"/>
<feature type="domain" description="Toxin VasX N-terminal region" evidence="3">
    <location>
        <begin position="56"/>
        <end position="213"/>
    </location>
</feature>
<evidence type="ECO:0000256" key="1">
    <source>
        <dbReference type="SAM" id="MobiDB-lite"/>
    </source>
</evidence>
<evidence type="ECO:0000313" key="5">
    <source>
        <dbReference type="Proteomes" id="UP000013251"/>
    </source>
</evidence>
<gene>
    <name evidence="4" type="ORF">F938_02208</name>
</gene>
<feature type="transmembrane region" description="Helical" evidence="2">
    <location>
        <begin position="822"/>
        <end position="846"/>
    </location>
</feature>
<dbReference type="PATRIC" id="fig|1217650.3.peg.2158"/>
<proteinExistence type="predicted"/>
<evidence type="ECO:0000256" key="2">
    <source>
        <dbReference type="SAM" id="Phobius"/>
    </source>
</evidence>
<evidence type="ECO:0000313" key="4">
    <source>
        <dbReference type="EMBL" id="ENV96275.1"/>
    </source>
</evidence>
<feature type="transmembrane region" description="Helical" evidence="2">
    <location>
        <begin position="895"/>
        <end position="915"/>
    </location>
</feature>
<comment type="caution">
    <text evidence="4">The sequence shown here is derived from an EMBL/GenBank/DDBJ whole genome shotgun (WGS) entry which is preliminary data.</text>
</comment>
<name>N9EU47_ACIBZ</name>
<feature type="region of interest" description="Disordered" evidence="1">
    <location>
        <begin position="1"/>
        <end position="24"/>
    </location>
</feature>
<sequence length="953" mass="106282">MGGDKEAFARKENKKAEQRRQQDEILAAPNAITKAANAAIQVNQQTSDAKGSKDQCNFCRKLGLQILPLRYTVTRDKAPQLNSQLGKNVKNVALSYSQYTTEMIDSGYVYAMIKRKKGYEWSGYIVTPKGYLSSFPLDKPAPVSVLEFACQGNEHAVFASFVTVEYIATNLAEKAYLIYTHAPMTDKKREEYQAKADEYVSSGKWQSVDVAAWAKGTSQQQHCLNNTTLKGGISQPFSFGTDRWKQLVTKFTEKPKAFSAVVLYDPVGITIKLNEYRNEAYVPVDDYLEAKDKYGVTNQRKLDSVQRVESIEGSLLKNKEKTVQRENEIHEQTAPAIEIRYKSNLNAIEQRLIYARKWNNTAEIEQLEQSKKLLIEEHERTMKKRAGHGEEVGEANYQTDRKVLLDNLNYKEIEAFKQEVAQKYDTALKVANQRAQEHLNWVVSESLLDALDAYDQKDLQSGCAFKAHVATMLFGMEGAEAGARQLDDWVKKPDYERKNLFIRGLYSNQLEAKAKHEELKKAATDLTAVGIKAMKGTIDFLKKTDSAWDEWARNQGIDKNKGNIAFSKVEKKVMLYVSNFARVVFRAGMGSTAESRFVAAISQKLLFAQMGELAGKLRFDQVVHNINPEKLNSGNIKLSPELGERVGGQLSKNTKEATMRSLDVLIDDAMVKKQQVALTLEEIEKTGSKGMANHTNNYHQVRASGILVFLEAINLTHMLSSGKYKDNVQIAALVASVSALMAFALDIFYGLAKGVREVATQTSYGGAGAAATRGAANIQRAGIKWAAGSLSAIAGSITCALDLFKAQNYETKVDSVNKSLMFLYYTRGLAGASGTIFGLLAALTYIGPLMNYLARVGGSPTIQRLGAKVFGETMAKYSVKKLTREIVRNVLLRGISWASGVGLILTLVEVAFLIYMEAKKLQRWCEYSTFRTLKTNQLMSEQQEIEDFQTLFA</sequence>
<dbReference type="EMBL" id="APQG01000029">
    <property type="protein sequence ID" value="ENV96275.1"/>
    <property type="molecule type" value="Genomic_DNA"/>
</dbReference>
<protein>
    <recommendedName>
        <fullName evidence="3">Toxin VasX N-terminal region domain-containing protein</fullName>
    </recommendedName>
</protein>
<dbReference type="Pfam" id="PF20249">
    <property type="entry name" value="VasX_N"/>
    <property type="match status" value="1"/>
</dbReference>
<reference evidence="4 5" key="1">
    <citation type="submission" date="2013-02" db="EMBL/GenBank/DDBJ databases">
        <title>The Genome Sequence of Acinetobacter bereziniae CIP 70.12.</title>
        <authorList>
            <consortium name="The Broad Institute Genome Sequencing Platform"/>
            <consortium name="The Broad Institute Genome Sequencing Center for Infectious Disease"/>
            <person name="Cerqueira G."/>
            <person name="Feldgarden M."/>
            <person name="Courvalin P."/>
            <person name="Perichon B."/>
            <person name="Grillot-Courvalin C."/>
            <person name="Clermont D."/>
            <person name="Rocha E."/>
            <person name="Yoon E.-J."/>
            <person name="Nemec A."/>
            <person name="Walker B."/>
            <person name="Young S.K."/>
            <person name="Zeng Q."/>
            <person name="Gargeya S."/>
            <person name="Fitzgerald M."/>
            <person name="Haas B."/>
            <person name="Abouelleil A."/>
            <person name="Alvarado L."/>
            <person name="Arachchi H.M."/>
            <person name="Berlin A.M."/>
            <person name="Chapman S.B."/>
            <person name="Dewar J."/>
            <person name="Goldberg J."/>
            <person name="Griggs A."/>
            <person name="Gujja S."/>
            <person name="Hansen M."/>
            <person name="Howarth C."/>
            <person name="Imamovic A."/>
            <person name="Larimer J."/>
            <person name="McCowan C."/>
            <person name="Murphy C."/>
            <person name="Neiman D."/>
            <person name="Pearson M."/>
            <person name="Priest M."/>
            <person name="Roberts A."/>
            <person name="Saif S."/>
            <person name="Shea T."/>
            <person name="Sisk P."/>
            <person name="Sykes S."/>
            <person name="Wortman J."/>
            <person name="Nusbaum C."/>
            <person name="Birren B."/>
        </authorList>
    </citation>
    <scope>NUCLEOTIDE SEQUENCE [LARGE SCALE GENOMIC DNA]</scope>
    <source>
        <strain evidence="4 5">CIP 70.12</strain>
    </source>
</reference>
<dbReference type="InterPro" id="IPR046864">
    <property type="entry name" value="VasX_N"/>
</dbReference>
<dbReference type="OrthoDB" id="6178961at2"/>
<feature type="transmembrane region" description="Helical" evidence="2">
    <location>
        <begin position="730"/>
        <end position="752"/>
    </location>
</feature>
<keyword evidence="2" id="KW-1133">Transmembrane helix</keyword>
<keyword evidence="2" id="KW-0472">Membrane</keyword>
<dbReference type="Proteomes" id="UP000013251">
    <property type="component" value="Unassembled WGS sequence"/>
</dbReference>
<dbReference type="RefSeq" id="WP_005031780.1">
    <property type="nucleotide sequence ID" value="NZ_KB849756.1"/>
</dbReference>
<dbReference type="InterPro" id="IPR048126">
    <property type="entry name" value="Toxin_VasX"/>
</dbReference>